<name>A0ABS2EXQ4_9BACE</name>
<dbReference type="EMBL" id="JACJJW010000027">
    <property type="protein sequence ID" value="MBM6759060.1"/>
    <property type="molecule type" value="Genomic_DNA"/>
</dbReference>
<organism evidence="2 3">
    <name type="scientific">Bacteroides mediterraneensis</name>
    <dbReference type="NCBI Taxonomy" id="1841856"/>
    <lineage>
        <taxon>Bacteria</taxon>
        <taxon>Pseudomonadati</taxon>
        <taxon>Bacteroidota</taxon>
        <taxon>Bacteroidia</taxon>
        <taxon>Bacteroidales</taxon>
        <taxon>Bacteroidaceae</taxon>
        <taxon>Bacteroides</taxon>
    </lineage>
</organism>
<dbReference type="CDD" id="cd03801">
    <property type="entry name" value="GT4_PimA-like"/>
    <property type="match status" value="1"/>
</dbReference>
<evidence type="ECO:0000313" key="3">
    <source>
        <dbReference type="Proteomes" id="UP000703295"/>
    </source>
</evidence>
<evidence type="ECO:0000313" key="2">
    <source>
        <dbReference type="EMBL" id="MBM6759060.1"/>
    </source>
</evidence>
<reference evidence="2 3" key="1">
    <citation type="journal article" date="2021" name="Sci. Rep.">
        <title>The distribution of antibiotic resistance genes in chicken gut microbiota commensals.</title>
        <authorList>
            <person name="Juricova H."/>
            <person name="Matiasovicova J."/>
            <person name="Kubasova T."/>
            <person name="Cejkova D."/>
            <person name="Rychlik I."/>
        </authorList>
    </citation>
    <scope>NUCLEOTIDE SEQUENCE [LARGE SCALE GENOMIC DNA]</scope>
    <source>
        <strain evidence="2 3">An801</strain>
    </source>
</reference>
<dbReference type="RefSeq" id="WP_204476229.1">
    <property type="nucleotide sequence ID" value="NZ_JACJJW010000027.1"/>
</dbReference>
<protein>
    <submittedName>
        <fullName evidence="2">Glycosyltransferase</fullName>
    </submittedName>
</protein>
<comment type="caution">
    <text evidence="2">The sequence shown here is derived from an EMBL/GenBank/DDBJ whole genome shotgun (WGS) entry which is preliminary data.</text>
</comment>
<accession>A0ABS2EXQ4</accession>
<keyword evidence="3" id="KW-1185">Reference proteome</keyword>
<proteinExistence type="predicted"/>
<gene>
    <name evidence="2" type="ORF">H6A31_10280</name>
</gene>
<dbReference type="Pfam" id="PF00534">
    <property type="entry name" value="Glycos_transf_1"/>
    <property type="match status" value="1"/>
</dbReference>
<dbReference type="PANTHER" id="PTHR12526:SF630">
    <property type="entry name" value="GLYCOSYLTRANSFERASE"/>
    <property type="match status" value="1"/>
</dbReference>
<dbReference type="Gene3D" id="3.40.50.2000">
    <property type="entry name" value="Glycogen Phosphorylase B"/>
    <property type="match status" value="2"/>
</dbReference>
<dbReference type="SUPFAM" id="SSF53756">
    <property type="entry name" value="UDP-Glycosyltransferase/glycogen phosphorylase"/>
    <property type="match status" value="1"/>
</dbReference>
<dbReference type="InterPro" id="IPR001296">
    <property type="entry name" value="Glyco_trans_1"/>
</dbReference>
<dbReference type="PANTHER" id="PTHR12526">
    <property type="entry name" value="GLYCOSYLTRANSFERASE"/>
    <property type="match status" value="1"/>
</dbReference>
<sequence>MLSILINAYACSPNMGSEPGMAWNWCVNLAKHCELQIITEGEFRDKIEEILPTLPQGKNMHFYYNPVSDEIRKMCWNQGDWRFYKYYKEWQWKTYLIAKDICQQTHIDILHQLNMIGFREPGYLWKIPDVPFIWGPVDAKESFPMAYLEGASLKTKLFMQLKNTITKWQLQHAKRVHSAAKRSSYIISASSNSQQAFKKYFQIESPLLNETGCYIQEHPIIDKSQKEYLDVLWVGKLDFRKQLGLALRSVAKTQNPHIKLHIVGGGNNLPYQALAKELGIETQCKWYGAVSHEEVQRIMQESDVFFFTSVAEGTPHVVLEAIGNNLPVVCFNTCGQGDSVNEKVGRKIELSNPTTSIHEFATVLNDLEGNRTLLKKMSENCNERQHELSWEKKTLQMVELYKRTFAVYK</sequence>
<feature type="domain" description="Glycosyl transferase family 1" evidence="1">
    <location>
        <begin position="223"/>
        <end position="381"/>
    </location>
</feature>
<dbReference type="Proteomes" id="UP000703295">
    <property type="component" value="Unassembled WGS sequence"/>
</dbReference>
<evidence type="ECO:0000259" key="1">
    <source>
        <dbReference type="Pfam" id="PF00534"/>
    </source>
</evidence>